<dbReference type="InterPro" id="IPR024218">
    <property type="entry name" value="DUF3867"/>
</dbReference>
<evidence type="ECO:0000313" key="1">
    <source>
        <dbReference type="EMBL" id="MPM69881.1"/>
    </source>
</evidence>
<comment type="caution">
    <text evidence="1">The sequence shown here is derived from an EMBL/GenBank/DDBJ whole genome shotgun (WGS) entry which is preliminary data.</text>
</comment>
<protein>
    <recommendedName>
        <fullName evidence="2">DUF3867 domain-containing protein</fullName>
    </recommendedName>
</protein>
<proteinExistence type="predicted"/>
<accession>A0A645BYZ1</accession>
<gene>
    <name evidence="1" type="ORF">SDC9_116829</name>
</gene>
<dbReference type="AlphaFoldDB" id="A0A645BYZ1"/>
<name>A0A645BYZ1_9ZZZZ</name>
<evidence type="ECO:0008006" key="2">
    <source>
        <dbReference type="Google" id="ProtNLM"/>
    </source>
</evidence>
<dbReference type="Pfam" id="PF12983">
    <property type="entry name" value="DUF3867"/>
    <property type="match status" value="1"/>
</dbReference>
<reference evidence="1" key="1">
    <citation type="submission" date="2019-08" db="EMBL/GenBank/DDBJ databases">
        <authorList>
            <person name="Kucharzyk K."/>
            <person name="Murdoch R.W."/>
            <person name="Higgins S."/>
            <person name="Loffler F."/>
        </authorList>
    </citation>
    <scope>NUCLEOTIDE SEQUENCE</scope>
</reference>
<dbReference type="EMBL" id="VSSQ01023136">
    <property type="protein sequence ID" value="MPM69881.1"/>
    <property type="molecule type" value="Genomic_DNA"/>
</dbReference>
<organism evidence="1">
    <name type="scientific">bioreactor metagenome</name>
    <dbReference type="NCBI Taxonomy" id="1076179"/>
    <lineage>
        <taxon>unclassified sequences</taxon>
        <taxon>metagenomes</taxon>
        <taxon>ecological metagenomes</taxon>
    </lineage>
</organism>
<sequence>MIKISDIIDFNELKNRVNDKDIDKFEDYIYSLYYSMGEGKINMLEFSRKIQAYMEENNISQEKFLNIQKKIMERYGFDMNNIDEQMKAFGIDTSQFGSMGKDYEEMRKTLSFQEKYKGRISSKTVTVYYIKNSNNNVEIIMEEENVILKSYTHINLADNELNEFLCSYKKLMKEKSLNISICENSSTYIY</sequence>